<sequence length="60" mass="6938">MSIFSQMRFQISDGHDIFVGMEHCVAIRADWSKVGNGVDVVLFANFCQWHNMMHMNETFA</sequence>
<organism evidence="1 2">
    <name type="scientific">Paraburkholderia piptadeniae</name>
    <dbReference type="NCBI Taxonomy" id="1701573"/>
    <lineage>
        <taxon>Bacteria</taxon>
        <taxon>Pseudomonadati</taxon>
        <taxon>Pseudomonadota</taxon>
        <taxon>Betaproteobacteria</taxon>
        <taxon>Burkholderiales</taxon>
        <taxon>Burkholderiaceae</taxon>
        <taxon>Paraburkholderia</taxon>
    </lineage>
</organism>
<dbReference type="Proteomes" id="UP000195569">
    <property type="component" value="Unassembled WGS sequence"/>
</dbReference>
<comment type="caution">
    <text evidence="1">The sequence shown here is derived from an EMBL/GenBank/DDBJ whole genome shotgun (WGS) entry which is preliminary data.</text>
</comment>
<keyword evidence="2" id="KW-1185">Reference proteome</keyword>
<protein>
    <submittedName>
        <fullName evidence="1">Uncharacterized protein</fullName>
    </submittedName>
</protein>
<dbReference type="EMBL" id="CYGY02000023">
    <property type="protein sequence ID" value="SIT40098.1"/>
    <property type="molecule type" value="Genomic_DNA"/>
</dbReference>
<name>A0A1N7RY89_9BURK</name>
<evidence type="ECO:0000313" key="1">
    <source>
        <dbReference type="EMBL" id="SIT40098.1"/>
    </source>
</evidence>
<gene>
    <name evidence="1" type="ORF">BN2476_230387</name>
</gene>
<evidence type="ECO:0000313" key="2">
    <source>
        <dbReference type="Proteomes" id="UP000195569"/>
    </source>
</evidence>
<reference evidence="1" key="1">
    <citation type="submission" date="2016-12" db="EMBL/GenBank/DDBJ databases">
        <authorList>
            <person name="Moulin L."/>
        </authorList>
    </citation>
    <scope>NUCLEOTIDE SEQUENCE [LARGE SCALE GENOMIC DNA]</scope>
    <source>
        <strain evidence="1">STM 7183</strain>
    </source>
</reference>
<proteinExistence type="predicted"/>
<accession>A0A1N7RY89</accession>
<dbReference type="AlphaFoldDB" id="A0A1N7RY89"/>